<dbReference type="InterPro" id="IPR029061">
    <property type="entry name" value="THDP-binding"/>
</dbReference>
<dbReference type="GO" id="GO:0030976">
    <property type="term" value="F:thiamine pyrophosphate binding"/>
    <property type="evidence" value="ECO:0007669"/>
    <property type="project" value="InterPro"/>
</dbReference>
<dbReference type="GO" id="GO:0000287">
    <property type="term" value="F:magnesium ion binding"/>
    <property type="evidence" value="ECO:0007669"/>
    <property type="project" value="InterPro"/>
</dbReference>
<dbReference type="GO" id="GO:0009099">
    <property type="term" value="P:L-valine biosynthetic process"/>
    <property type="evidence" value="ECO:0007669"/>
    <property type="project" value="TreeGrafter"/>
</dbReference>
<proteinExistence type="inferred from homology"/>
<dbReference type="SUPFAM" id="SSF52467">
    <property type="entry name" value="DHS-like NAD/FAD-binding domain"/>
    <property type="match status" value="1"/>
</dbReference>
<reference evidence="8" key="1">
    <citation type="submission" date="2017-11" db="EMBL/GenBank/DDBJ databases">
        <authorList>
            <person name="Chan K.G."/>
            <person name="Lee L.S."/>
        </authorList>
    </citation>
    <scope>NUCLEOTIDE SEQUENCE [LARGE SCALE GENOMIC DNA]</scope>
    <source>
        <strain evidence="8">DSM 100970</strain>
    </source>
</reference>
<dbReference type="KEGG" id="nba:CUN60_11575"/>
<dbReference type="InterPro" id="IPR012001">
    <property type="entry name" value="Thiamin_PyroP_enz_TPP-bd_dom"/>
</dbReference>
<dbReference type="CDD" id="cd07035">
    <property type="entry name" value="TPP_PYR_POX_like"/>
    <property type="match status" value="1"/>
</dbReference>
<comment type="similarity">
    <text evidence="1 3">Belongs to the TPP enzyme family.</text>
</comment>
<accession>A0A2I7N9I1</accession>
<dbReference type="SUPFAM" id="SSF52518">
    <property type="entry name" value="Thiamin diphosphate-binding fold (THDP-binding)"/>
    <property type="match status" value="2"/>
</dbReference>
<dbReference type="PANTHER" id="PTHR18968:SF129">
    <property type="entry name" value="ACETOLACTATE SYNTHASE"/>
    <property type="match status" value="1"/>
</dbReference>
<dbReference type="Gene3D" id="3.40.50.1220">
    <property type="entry name" value="TPP-binding domain"/>
    <property type="match status" value="1"/>
</dbReference>
<dbReference type="GO" id="GO:0009097">
    <property type="term" value="P:isoleucine biosynthetic process"/>
    <property type="evidence" value="ECO:0007669"/>
    <property type="project" value="TreeGrafter"/>
</dbReference>
<dbReference type="OrthoDB" id="2254214at2"/>
<dbReference type="Proteomes" id="UP000236655">
    <property type="component" value="Chromosome"/>
</dbReference>
<dbReference type="Pfam" id="PF00205">
    <property type="entry name" value="TPP_enzyme_M"/>
    <property type="match status" value="1"/>
</dbReference>
<evidence type="ECO:0000313" key="8">
    <source>
        <dbReference type="Proteomes" id="UP000236655"/>
    </source>
</evidence>
<organism evidence="7 8">
    <name type="scientific">Aquella oligotrophica</name>
    <dbReference type="NCBI Taxonomy" id="2067065"/>
    <lineage>
        <taxon>Bacteria</taxon>
        <taxon>Pseudomonadati</taxon>
        <taxon>Pseudomonadota</taxon>
        <taxon>Betaproteobacteria</taxon>
        <taxon>Neisseriales</taxon>
        <taxon>Neisseriaceae</taxon>
        <taxon>Aquella</taxon>
    </lineage>
</organism>
<evidence type="ECO:0000256" key="2">
    <source>
        <dbReference type="ARBA" id="ARBA00023052"/>
    </source>
</evidence>
<evidence type="ECO:0000256" key="3">
    <source>
        <dbReference type="RuleBase" id="RU362132"/>
    </source>
</evidence>
<feature type="domain" description="Thiamine pyrophosphate enzyme N-terminal TPP-binding" evidence="6">
    <location>
        <begin position="4"/>
        <end position="106"/>
    </location>
</feature>
<evidence type="ECO:0000259" key="4">
    <source>
        <dbReference type="Pfam" id="PF00205"/>
    </source>
</evidence>
<dbReference type="InterPro" id="IPR045229">
    <property type="entry name" value="TPP_enz"/>
</dbReference>
<dbReference type="PANTHER" id="PTHR18968">
    <property type="entry name" value="THIAMINE PYROPHOSPHATE ENZYMES"/>
    <property type="match status" value="1"/>
</dbReference>
<dbReference type="InterPro" id="IPR011766">
    <property type="entry name" value="TPP_enzyme_TPP-bd"/>
</dbReference>
<dbReference type="InterPro" id="IPR012000">
    <property type="entry name" value="Thiamin_PyroP_enz_cen_dom"/>
</dbReference>
<evidence type="ECO:0000259" key="6">
    <source>
        <dbReference type="Pfam" id="PF02776"/>
    </source>
</evidence>
<dbReference type="InterPro" id="IPR029035">
    <property type="entry name" value="DHS-like_NAD/FAD-binding_dom"/>
</dbReference>
<dbReference type="RefSeq" id="WP_102952192.1">
    <property type="nucleotide sequence ID" value="NZ_CP024847.1"/>
</dbReference>
<sequence>MNRNIATLLVDQMENYGIEYVFCVPGASIDAITTALTGRKPKLILCRQESGAGNAAVAYAKKTGKPAVVLVTAGPGATNLVTAAATATLEHNPLIAICGQMDSRTTFKPSHQIINAEDLFLPVTRYSKEVTNPDTVSGIWDFAYNKAITGETGAVHLSFAADLLAQPTKLIASTPRKESVAIAQQSDIDAAQELIKLAKSPLIIIGADAATSAVADSLEKLLDNTKIPVLSSFEGGGMVMPRHLGHFMGRLGAFQNQPCNEIIQQADLFIAIGYNIAELDPLKWNPTDKKLIHIANYTPVFAEGYRPDIQLLGNIAHNVAVLSEGLNYSPSEESQLQQKKVREKLAKRLTNYTQPKINMVHPLEVVALIQANIGSDDTLVSDVGSHQYWLSEYFVSHTPRQFINSMGFQTLGVSIPFAVGAAFSNKSRGLDSARVYSVSGDGGVLMCIMELATAVEHQLPIIHLVWKDHSYNLVAIQEEHKYAETSAVKFTHNIDFAEMARSFGAYGITVTAQEQLLPALKEAQSQTGPVIIDVAIDYTDNLKSLVE</sequence>
<name>A0A2I7N9I1_9NEIS</name>
<evidence type="ECO:0000313" key="7">
    <source>
        <dbReference type="EMBL" id="AUR52905.1"/>
    </source>
</evidence>
<feature type="domain" description="Thiamine pyrophosphate enzyme central" evidence="4">
    <location>
        <begin position="188"/>
        <end position="318"/>
    </location>
</feature>
<keyword evidence="2 3" id="KW-0786">Thiamine pyrophosphate</keyword>
<protein>
    <submittedName>
        <fullName evidence="7">Acetolactate synthase AlsS</fullName>
    </submittedName>
</protein>
<evidence type="ECO:0000259" key="5">
    <source>
        <dbReference type="Pfam" id="PF02775"/>
    </source>
</evidence>
<gene>
    <name evidence="7" type="ORF">CUN60_11575</name>
</gene>
<dbReference type="GO" id="GO:0050660">
    <property type="term" value="F:flavin adenine dinucleotide binding"/>
    <property type="evidence" value="ECO:0007669"/>
    <property type="project" value="TreeGrafter"/>
</dbReference>
<evidence type="ECO:0000256" key="1">
    <source>
        <dbReference type="ARBA" id="ARBA00007812"/>
    </source>
</evidence>
<dbReference type="Pfam" id="PF02775">
    <property type="entry name" value="TPP_enzyme_C"/>
    <property type="match status" value="1"/>
</dbReference>
<dbReference type="Gene3D" id="3.40.50.970">
    <property type="match status" value="2"/>
</dbReference>
<dbReference type="NCBIfam" id="NF006378">
    <property type="entry name" value="PRK08617.1"/>
    <property type="match status" value="1"/>
</dbReference>
<feature type="domain" description="Thiamine pyrophosphate enzyme TPP-binding" evidence="5">
    <location>
        <begin position="382"/>
        <end position="534"/>
    </location>
</feature>
<dbReference type="EMBL" id="CP024847">
    <property type="protein sequence ID" value="AUR52905.1"/>
    <property type="molecule type" value="Genomic_DNA"/>
</dbReference>
<dbReference type="Pfam" id="PF02776">
    <property type="entry name" value="TPP_enzyme_N"/>
    <property type="match status" value="1"/>
</dbReference>
<dbReference type="GO" id="GO:0005948">
    <property type="term" value="C:acetolactate synthase complex"/>
    <property type="evidence" value="ECO:0007669"/>
    <property type="project" value="TreeGrafter"/>
</dbReference>
<dbReference type="AlphaFoldDB" id="A0A2I7N9I1"/>
<keyword evidence="8" id="KW-1185">Reference proteome</keyword>
<dbReference type="GO" id="GO:0003984">
    <property type="term" value="F:acetolactate synthase activity"/>
    <property type="evidence" value="ECO:0007669"/>
    <property type="project" value="TreeGrafter"/>
</dbReference>